<evidence type="ECO:0000313" key="2">
    <source>
        <dbReference type="EMBL" id="TNN69767.1"/>
    </source>
</evidence>
<keyword evidence="1" id="KW-1133">Transmembrane helix</keyword>
<sequence length="119" mass="12851">MAGRQDDPRVHRVRLQDKHLSLMALNTMFNSDPLHGCSRFLFSLFAVAIGRMRPERYDLLPPQRTASSFSTSGSSFFSSALALPLGLGFAAAAAAALAVFVAALEGVYDNNTSSVKRTD</sequence>
<protein>
    <submittedName>
        <fullName evidence="2">Uncharacterized protein</fullName>
    </submittedName>
</protein>
<dbReference type="Proteomes" id="UP000314294">
    <property type="component" value="Unassembled WGS sequence"/>
</dbReference>
<comment type="caution">
    <text evidence="2">The sequence shown here is derived from an EMBL/GenBank/DDBJ whole genome shotgun (WGS) entry which is preliminary data.</text>
</comment>
<reference evidence="2 3" key="1">
    <citation type="submission" date="2019-03" db="EMBL/GenBank/DDBJ databases">
        <title>First draft genome of Liparis tanakae, snailfish: a comprehensive survey of snailfish specific genes.</title>
        <authorList>
            <person name="Kim W."/>
            <person name="Song I."/>
            <person name="Jeong J.-H."/>
            <person name="Kim D."/>
            <person name="Kim S."/>
            <person name="Ryu S."/>
            <person name="Song J.Y."/>
            <person name="Lee S.K."/>
        </authorList>
    </citation>
    <scope>NUCLEOTIDE SEQUENCE [LARGE SCALE GENOMIC DNA]</scope>
    <source>
        <tissue evidence="2">Muscle</tissue>
    </source>
</reference>
<keyword evidence="1" id="KW-0472">Membrane</keyword>
<evidence type="ECO:0000313" key="3">
    <source>
        <dbReference type="Proteomes" id="UP000314294"/>
    </source>
</evidence>
<keyword evidence="3" id="KW-1185">Reference proteome</keyword>
<dbReference type="EMBL" id="SRLO01000171">
    <property type="protein sequence ID" value="TNN69767.1"/>
    <property type="molecule type" value="Genomic_DNA"/>
</dbReference>
<proteinExistence type="predicted"/>
<evidence type="ECO:0000256" key="1">
    <source>
        <dbReference type="SAM" id="Phobius"/>
    </source>
</evidence>
<feature type="transmembrane region" description="Helical" evidence="1">
    <location>
        <begin position="80"/>
        <end position="104"/>
    </location>
</feature>
<organism evidence="2 3">
    <name type="scientific">Liparis tanakae</name>
    <name type="common">Tanaka's snailfish</name>
    <dbReference type="NCBI Taxonomy" id="230148"/>
    <lineage>
        <taxon>Eukaryota</taxon>
        <taxon>Metazoa</taxon>
        <taxon>Chordata</taxon>
        <taxon>Craniata</taxon>
        <taxon>Vertebrata</taxon>
        <taxon>Euteleostomi</taxon>
        <taxon>Actinopterygii</taxon>
        <taxon>Neopterygii</taxon>
        <taxon>Teleostei</taxon>
        <taxon>Neoteleostei</taxon>
        <taxon>Acanthomorphata</taxon>
        <taxon>Eupercaria</taxon>
        <taxon>Perciformes</taxon>
        <taxon>Cottioidei</taxon>
        <taxon>Cottales</taxon>
        <taxon>Liparidae</taxon>
        <taxon>Liparis</taxon>
    </lineage>
</organism>
<accession>A0A4Z2HVP0</accession>
<gene>
    <name evidence="2" type="ORF">EYF80_019999</name>
</gene>
<keyword evidence="1" id="KW-0812">Transmembrane</keyword>
<dbReference type="AlphaFoldDB" id="A0A4Z2HVP0"/>
<name>A0A4Z2HVP0_9TELE</name>